<gene>
    <name evidence="6" type="ORF">ACFSC7_10145</name>
</gene>
<keyword evidence="2" id="KW-0805">Transcription regulation</keyword>
<dbReference type="Pfam" id="PF03466">
    <property type="entry name" value="LysR_substrate"/>
    <property type="match status" value="1"/>
</dbReference>
<reference evidence="7" key="1">
    <citation type="journal article" date="2019" name="Int. J. Syst. Evol. Microbiol.">
        <title>The Global Catalogue of Microorganisms (GCM) 10K type strain sequencing project: providing services to taxonomists for standard genome sequencing and annotation.</title>
        <authorList>
            <consortium name="The Broad Institute Genomics Platform"/>
            <consortium name="The Broad Institute Genome Sequencing Center for Infectious Disease"/>
            <person name="Wu L."/>
            <person name="Ma J."/>
        </authorList>
    </citation>
    <scope>NUCLEOTIDE SEQUENCE [LARGE SCALE GENOMIC DNA]</scope>
    <source>
        <strain evidence="7">JCM 3369</strain>
    </source>
</reference>
<evidence type="ECO:0000256" key="1">
    <source>
        <dbReference type="ARBA" id="ARBA00009437"/>
    </source>
</evidence>
<evidence type="ECO:0000259" key="5">
    <source>
        <dbReference type="PROSITE" id="PS50931"/>
    </source>
</evidence>
<dbReference type="Gene3D" id="1.10.10.10">
    <property type="entry name" value="Winged helix-like DNA-binding domain superfamily/Winged helix DNA-binding domain"/>
    <property type="match status" value="1"/>
</dbReference>
<dbReference type="PANTHER" id="PTHR30419:SF8">
    <property type="entry name" value="NITROGEN ASSIMILATION TRANSCRIPTIONAL ACTIVATOR-RELATED"/>
    <property type="match status" value="1"/>
</dbReference>
<evidence type="ECO:0000256" key="2">
    <source>
        <dbReference type="ARBA" id="ARBA00023015"/>
    </source>
</evidence>
<dbReference type="PROSITE" id="PS50931">
    <property type="entry name" value="HTH_LYSR"/>
    <property type="match status" value="1"/>
</dbReference>
<dbReference type="InterPro" id="IPR050950">
    <property type="entry name" value="HTH-type_LysR_regulators"/>
</dbReference>
<dbReference type="PANTHER" id="PTHR30419">
    <property type="entry name" value="HTH-TYPE TRANSCRIPTIONAL REGULATOR YBHD"/>
    <property type="match status" value="1"/>
</dbReference>
<evidence type="ECO:0000313" key="7">
    <source>
        <dbReference type="Proteomes" id="UP001597327"/>
    </source>
</evidence>
<comment type="similarity">
    <text evidence="1">Belongs to the LysR transcriptional regulatory family.</text>
</comment>
<dbReference type="SUPFAM" id="SSF46785">
    <property type="entry name" value="Winged helix' DNA-binding domain"/>
    <property type="match status" value="1"/>
</dbReference>
<evidence type="ECO:0000313" key="6">
    <source>
        <dbReference type="EMBL" id="MFD1695875.1"/>
    </source>
</evidence>
<organism evidence="6 7">
    <name type="scientific">Roseibium aestuarii</name>
    <dbReference type="NCBI Taxonomy" id="2600299"/>
    <lineage>
        <taxon>Bacteria</taxon>
        <taxon>Pseudomonadati</taxon>
        <taxon>Pseudomonadota</taxon>
        <taxon>Alphaproteobacteria</taxon>
        <taxon>Hyphomicrobiales</taxon>
        <taxon>Stappiaceae</taxon>
        <taxon>Roseibium</taxon>
    </lineage>
</organism>
<evidence type="ECO:0000256" key="4">
    <source>
        <dbReference type="ARBA" id="ARBA00023163"/>
    </source>
</evidence>
<keyword evidence="4" id="KW-0804">Transcription</keyword>
<dbReference type="SUPFAM" id="SSF53850">
    <property type="entry name" value="Periplasmic binding protein-like II"/>
    <property type="match status" value="1"/>
</dbReference>
<dbReference type="EMBL" id="JBHUFA010000002">
    <property type="protein sequence ID" value="MFD1695875.1"/>
    <property type="molecule type" value="Genomic_DNA"/>
</dbReference>
<evidence type="ECO:0000256" key="3">
    <source>
        <dbReference type="ARBA" id="ARBA00023125"/>
    </source>
</evidence>
<dbReference type="InterPro" id="IPR005119">
    <property type="entry name" value="LysR_subst-bd"/>
</dbReference>
<comment type="caution">
    <text evidence="6">The sequence shown here is derived from an EMBL/GenBank/DDBJ whole genome shotgun (WGS) entry which is preliminary data.</text>
</comment>
<proteinExistence type="inferred from homology"/>
<dbReference type="Pfam" id="PF00126">
    <property type="entry name" value="HTH_1"/>
    <property type="match status" value="1"/>
</dbReference>
<accession>A0ABW4JVA9</accession>
<protein>
    <submittedName>
        <fullName evidence="6">LysR family transcriptional regulator</fullName>
    </submittedName>
</protein>
<dbReference type="InterPro" id="IPR036390">
    <property type="entry name" value="WH_DNA-bd_sf"/>
</dbReference>
<dbReference type="InterPro" id="IPR036388">
    <property type="entry name" value="WH-like_DNA-bd_sf"/>
</dbReference>
<name>A0ABW4JVA9_9HYPH</name>
<sequence length="334" mass="36240">MPASWEREIEGRYLKRGLRLNHLRLLQVLRQSGSLSRAADILATSQPAASRLLSEAEQITGVKLAERSGRGMMLTLFGESLADRAQMVLRELDEAAREIENLKTGLTGSVAVGAVTGAALEYVLPAIRQTRVTHPGVQVHVEVNTSDQLTQALDAGRIDFFIGRVPDTVNPRAYDAEYLDEEPIALVARAEHPLTRRDSVTLEDCTAFDWVMQPEGSMLRVAVEGYMRRRGIAYPAKVLSTSSVLLMLVAVSQSNAVTAVARPVAEFLVANPALAGAARSGPGGALVPLKVEHEIALAPYSVVKLADRRLTPVSQNFLDLLQSLSRRGRMGGLE</sequence>
<dbReference type="Proteomes" id="UP001597327">
    <property type="component" value="Unassembled WGS sequence"/>
</dbReference>
<dbReference type="Gene3D" id="3.40.190.290">
    <property type="match status" value="1"/>
</dbReference>
<dbReference type="InterPro" id="IPR000847">
    <property type="entry name" value="LysR_HTH_N"/>
</dbReference>
<keyword evidence="7" id="KW-1185">Reference proteome</keyword>
<keyword evidence="3" id="KW-0238">DNA-binding</keyword>
<feature type="domain" description="HTH lysR-type" evidence="5">
    <location>
        <begin position="18"/>
        <end position="75"/>
    </location>
</feature>
<dbReference type="RefSeq" id="WP_149893841.1">
    <property type="nucleotide sequence ID" value="NZ_JBHUFA010000002.1"/>
</dbReference>